<keyword evidence="6" id="KW-1185">Reference proteome</keyword>
<dbReference type="KEGG" id="hadh:FRZ61_46070"/>
<protein>
    <submittedName>
        <fullName evidence="5">AraC family transcriptional regulator</fullName>
    </submittedName>
</protein>
<evidence type="ECO:0000313" key="6">
    <source>
        <dbReference type="Proteomes" id="UP000325797"/>
    </source>
</evidence>
<feature type="domain" description="HTH araC/xylS-type" evidence="4">
    <location>
        <begin position="204"/>
        <end position="302"/>
    </location>
</feature>
<dbReference type="InterPro" id="IPR018060">
    <property type="entry name" value="HTH_AraC"/>
</dbReference>
<dbReference type="PANTHER" id="PTHR46796:SF6">
    <property type="entry name" value="ARAC SUBFAMILY"/>
    <property type="match status" value="1"/>
</dbReference>
<keyword evidence="3" id="KW-0804">Transcription</keyword>
<evidence type="ECO:0000256" key="2">
    <source>
        <dbReference type="ARBA" id="ARBA00023125"/>
    </source>
</evidence>
<dbReference type="InterPro" id="IPR009057">
    <property type="entry name" value="Homeodomain-like_sf"/>
</dbReference>
<dbReference type="InterPro" id="IPR050204">
    <property type="entry name" value="AraC_XylS_family_regulators"/>
</dbReference>
<dbReference type="Proteomes" id="UP000325797">
    <property type="component" value="Chromosome"/>
</dbReference>
<keyword evidence="1" id="KW-0805">Transcription regulation</keyword>
<dbReference type="SMART" id="SM00342">
    <property type="entry name" value="HTH_ARAC"/>
    <property type="match status" value="1"/>
</dbReference>
<dbReference type="PROSITE" id="PS01124">
    <property type="entry name" value="HTH_ARAC_FAMILY_2"/>
    <property type="match status" value="1"/>
</dbReference>
<dbReference type="OrthoDB" id="9806208at2"/>
<evidence type="ECO:0000259" key="4">
    <source>
        <dbReference type="PROSITE" id="PS01124"/>
    </source>
</evidence>
<dbReference type="SUPFAM" id="SSF46689">
    <property type="entry name" value="Homeodomain-like"/>
    <property type="match status" value="2"/>
</dbReference>
<reference evidence="5 6" key="1">
    <citation type="submission" date="2019-08" db="EMBL/GenBank/DDBJ databases">
        <title>Hyperibacter terrae gen. nov., sp. nov. and Hyperibacter viscosus sp. nov., two new members in the family Rhodospirillaceae isolated from the rhizosphere of Hypericum perforatum.</title>
        <authorList>
            <person name="Noviana Z."/>
        </authorList>
    </citation>
    <scope>NUCLEOTIDE SEQUENCE [LARGE SCALE GENOMIC DNA]</scope>
    <source>
        <strain evidence="5 6">R5959</strain>
    </source>
</reference>
<organism evidence="5 6">
    <name type="scientific">Hypericibacter adhaerens</name>
    <dbReference type="NCBI Taxonomy" id="2602016"/>
    <lineage>
        <taxon>Bacteria</taxon>
        <taxon>Pseudomonadati</taxon>
        <taxon>Pseudomonadota</taxon>
        <taxon>Alphaproteobacteria</taxon>
        <taxon>Rhodospirillales</taxon>
        <taxon>Dongiaceae</taxon>
        <taxon>Hypericibacter</taxon>
    </lineage>
</organism>
<dbReference type="RefSeq" id="WP_151119922.1">
    <property type="nucleotide sequence ID" value="NZ_CP042582.1"/>
</dbReference>
<keyword evidence="2" id="KW-0238">DNA-binding</keyword>
<dbReference type="PANTHER" id="PTHR46796">
    <property type="entry name" value="HTH-TYPE TRANSCRIPTIONAL ACTIVATOR RHAS-RELATED"/>
    <property type="match status" value="1"/>
</dbReference>
<dbReference type="GO" id="GO:0003700">
    <property type="term" value="F:DNA-binding transcription factor activity"/>
    <property type="evidence" value="ECO:0007669"/>
    <property type="project" value="InterPro"/>
</dbReference>
<evidence type="ECO:0000313" key="5">
    <source>
        <dbReference type="EMBL" id="QEX24666.1"/>
    </source>
</evidence>
<dbReference type="GO" id="GO:0043565">
    <property type="term" value="F:sequence-specific DNA binding"/>
    <property type="evidence" value="ECO:0007669"/>
    <property type="project" value="InterPro"/>
</dbReference>
<dbReference type="AlphaFoldDB" id="A0A5J6NAB4"/>
<proteinExistence type="predicted"/>
<evidence type="ECO:0000256" key="3">
    <source>
        <dbReference type="ARBA" id="ARBA00023163"/>
    </source>
</evidence>
<dbReference type="EMBL" id="CP042582">
    <property type="protein sequence ID" value="QEX24666.1"/>
    <property type="molecule type" value="Genomic_DNA"/>
</dbReference>
<dbReference type="Pfam" id="PF12833">
    <property type="entry name" value="HTH_18"/>
    <property type="match status" value="1"/>
</dbReference>
<gene>
    <name evidence="5" type="ORF">FRZ61_46070</name>
</gene>
<evidence type="ECO:0000256" key="1">
    <source>
        <dbReference type="ARBA" id="ARBA00023015"/>
    </source>
</evidence>
<name>A0A5J6NAB4_9PROT</name>
<dbReference type="Gene3D" id="1.10.10.60">
    <property type="entry name" value="Homeodomain-like"/>
    <property type="match status" value="2"/>
</dbReference>
<accession>A0A5J6NAB4</accession>
<sequence>MTMRFENADAPKLVSIDEIVNVLSHRSVATTRARGWSGVTVDMYRALPDVSERYPALDHHLICYCPSGSAKLVQGRDGVIHESLISAGVSMLMPAGYDSLWEGHASATARLRIPTSLVASAGEQLGRHPAPQVEIRNVFTTRDPVIGRIAEILVAELDRKPHPAQALIVDQVSSALAAHLLRSYNAFEPVEPREMPSLGRWELARLTEFIEDNLDRTIGLSELAEIVNVSRFHFARLFKRSTGMTAMSFVEQCRIRRAQSLILETDIPLAHVALATGFADQSHFTRRFHRHAGCTPAAFAREHGRRRPSRGRPD</sequence>